<reference evidence="3 4" key="1">
    <citation type="submission" date="2018-06" db="EMBL/GenBank/DDBJ databases">
        <title>Genomic Encyclopedia of Type Strains, Phase IV (KMG-V): Genome sequencing to study the core and pangenomes of soil and plant-associated prokaryotes.</title>
        <authorList>
            <person name="Whitman W."/>
        </authorList>
    </citation>
    <scope>NUCLEOTIDE SEQUENCE [LARGE SCALE GENOMIC DNA]</scope>
    <source>
        <strain evidence="3 4">SRCL-318</strain>
        <strain evidence="2 5">SRMrh-85</strain>
    </source>
</reference>
<accession>A0A2U1AJ04</accession>
<sequence>MKALFHLAAAAAAGTLVMFYLDPVSGPRRRARLRTPPFSRRGSRANAHGHAAEPGVDGELAGPGGGIGTAP</sequence>
<evidence type="ECO:0000313" key="4">
    <source>
        <dbReference type="Proteomes" id="UP000247772"/>
    </source>
</evidence>
<feature type="compositionally biased region" description="Gly residues" evidence="1">
    <location>
        <begin position="61"/>
        <end position="71"/>
    </location>
</feature>
<gene>
    <name evidence="3" type="ORF">C7410_10646</name>
    <name evidence="2" type="ORF">FHX59_002037</name>
</gene>
<name>A0A2U1AJ04_9BURK</name>
<proteinExistence type="predicted"/>
<feature type="region of interest" description="Disordered" evidence="1">
    <location>
        <begin position="27"/>
        <end position="71"/>
    </location>
</feature>
<evidence type="ECO:0000313" key="5">
    <source>
        <dbReference type="Proteomes" id="UP000533533"/>
    </source>
</evidence>
<dbReference type="EMBL" id="QJSQ01000006">
    <property type="protein sequence ID" value="PYE24217.1"/>
    <property type="molecule type" value="Genomic_DNA"/>
</dbReference>
<dbReference type="OrthoDB" id="9104344at2"/>
<evidence type="ECO:0000313" key="2">
    <source>
        <dbReference type="EMBL" id="MBB2927617.1"/>
    </source>
</evidence>
<keyword evidence="5" id="KW-1185">Reference proteome</keyword>
<dbReference type="RefSeq" id="WP_110383751.1">
    <property type="nucleotide sequence ID" value="NZ_JACHVZ010000005.1"/>
</dbReference>
<organism evidence="3 4">
    <name type="scientific">Paraburkholderia silvatlantica</name>
    <dbReference type="NCBI Taxonomy" id="321895"/>
    <lineage>
        <taxon>Bacteria</taxon>
        <taxon>Pseudomonadati</taxon>
        <taxon>Pseudomonadota</taxon>
        <taxon>Betaproteobacteria</taxon>
        <taxon>Burkholderiales</taxon>
        <taxon>Burkholderiaceae</taxon>
        <taxon>Paraburkholderia</taxon>
    </lineage>
</organism>
<dbReference type="EMBL" id="JACHVZ010000005">
    <property type="protein sequence ID" value="MBB2927617.1"/>
    <property type="molecule type" value="Genomic_DNA"/>
</dbReference>
<evidence type="ECO:0000313" key="3">
    <source>
        <dbReference type="EMBL" id="PYE24217.1"/>
    </source>
</evidence>
<evidence type="ECO:0000256" key="1">
    <source>
        <dbReference type="SAM" id="MobiDB-lite"/>
    </source>
</evidence>
<dbReference type="AlphaFoldDB" id="A0A2U1AJ04"/>
<dbReference type="Proteomes" id="UP000533533">
    <property type="component" value="Unassembled WGS sequence"/>
</dbReference>
<dbReference type="Proteomes" id="UP000247772">
    <property type="component" value="Unassembled WGS sequence"/>
</dbReference>
<comment type="caution">
    <text evidence="3">The sequence shown here is derived from an EMBL/GenBank/DDBJ whole genome shotgun (WGS) entry which is preliminary data.</text>
</comment>
<protein>
    <submittedName>
        <fullName evidence="3">Uncharacterized protein</fullName>
    </submittedName>
</protein>